<accession>E4YQV8</accession>
<dbReference type="EMBL" id="FN655074">
    <property type="protein sequence ID" value="CBY37853.1"/>
    <property type="molecule type" value="Genomic_DNA"/>
</dbReference>
<protein>
    <submittedName>
        <fullName evidence="3">Uncharacterized protein</fullName>
    </submittedName>
</protein>
<dbReference type="AlphaFoldDB" id="E4YQV8"/>
<name>E4YQV8_OIKDI</name>
<keyword evidence="2" id="KW-1133">Transmembrane helix</keyword>
<gene>
    <name evidence="3" type="ORF">GSOID_T00031340001</name>
</gene>
<keyword evidence="2" id="KW-0472">Membrane</keyword>
<feature type="region of interest" description="Disordered" evidence="1">
    <location>
        <begin position="102"/>
        <end position="136"/>
    </location>
</feature>
<sequence>MEDYNIEDYHKIDAKMENDDFHIQRMQLEEDSSGENKIIKFLHEQSLFENDTITLVAAFFALFIFLIIFVFVVKICCCKKERSWKSGYPRASAGKYNDLEREAGSLTDSDQSENNEDKPLLELPQIDSGAIQHSEF</sequence>
<evidence type="ECO:0000313" key="3">
    <source>
        <dbReference type="EMBL" id="CBY37853.1"/>
    </source>
</evidence>
<evidence type="ECO:0000256" key="2">
    <source>
        <dbReference type="SAM" id="Phobius"/>
    </source>
</evidence>
<organism evidence="3">
    <name type="scientific">Oikopleura dioica</name>
    <name type="common">Tunicate</name>
    <dbReference type="NCBI Taxonomy" id="34765"/>
    <lineage>
        <taxon>Eukaryota</taxon>
        <taxon>Metazoa</taxon>
        <taxon>Chordata</taxon>
        <taxon>Tunicata</taxon>
        <taxon>Appendicularia</taxon>
        <taxon>Copelata</taxon>
        <taxon>Oikopleuridae</taxon>
        <taxon>Oikopleura</taxon>
    </lineage>
</organism>
<dbReference type="Proteomes" id="UP000011014">
    <property type="component" value="Unassembled WGS sequence"/>
</dbReference>
<feature type="transmembrane region" description="Helical" evidence="2">
    <location>
        <begin position="53"/>
        <end position="77"/>
    </location>
</feature>
<keyword evidence="2" id="KW-0812">Transmembrane</keyword>
<reference evidence="3" key="1">
    <citation type="journal article" date="2010" name="Science">
        <title>Plasticity of animal genome architecture unmasked by rapid evolution of a pelagic tunicate.</title>
        <authorList>
            <person name="Denoeud F."/>
            <person name="Henriet S."/>
            <person name="Mungpakdee S."/>
            <person name="Aury J.M."/>
            <person name="Da Silva C."/>
            <person name="Brinkmann H."/>
            <person name="Mikhaleva J."/>
            <person name="Olsen L.C."/>
            <person name="Jubin C."/>
            <person name="Canestro C."/>
            <person name="Bouquet J.M."/>
            <person name="Danks G."/>
            <person name="Poulain J."/>
            <person name="Campsteijn C."/>
            <person name="Adamski M."/>
            <person name="Cross I."/>
            <person name="Yadetie F."/>
            <person name="Muffato M."/>
            <person name="Louis A."/>
            <person name="Butcher S."/>
            <person name="Tsagkogeorga G."/>
            <person name="Konrad A."/>
            <person name="Singh S."/>
            <person name="Jensen M.F."/>
            <person name="Cong E.H."/>
            <person name="Eikeseth-Otteraa H."/>
            <person name="Noel B."/>
            <person name="Anthouard V."/>
            <person name="Porcel B.M."/>
            <person name="Kachouri-Lafond R."/>
            <person name="Nishino A."/>
            <person name="Ugolini M."/>
            <person name="Chourrout P."/>
            <person name="Nishida H."/>
            <person name="Aasland R."/>
            <person name="Huzurbazar S."/>
            <person name="Westhof E."/>
            <person name="Delsuc F."/>
            <person name="Lehrach H."/>
            <person name="Reinhardt R."/>
            <person name="Weissenbach J."/>
            <person name="Roy S.W."/>
            <person name="Artiguenave F."/>
            <person name="Postlethwait J.H."/>
            <person name="Manak J.R."/>
            <person name="Thompson E.M."/>
            <person name="Jaillon O."/>
            <person name="Du Pasquier L."/>
            <person name="Boudinot P."/>
            <person name="Liberles D.A."/>
            <person name="Volff J.N."/>
            <person name="Philippe H."/>
            <person name="Lenhard B."/>
            <person name="Roest Crollius H."/>
            <person name="Wincker P."/>
            <person name="Chourrout D."/>
        </authorList>
    </citation>
    <scope>NUCLEOTIDE SEQUENCE [LARGE SCALE GENOMIC DNA]</scope>
</reference>
<proteinExistence type="predicted"/>
<evidence type="ECO:0000256" key="1">
    <source>
        <dbReference type="SAM" id="MobiDB-lite"/>
    </source>
</evidence>